<evidence type="ECO:0000313" key="2">
    <source>
        <dbReference type="Proteomes" id="UP000076502"/>
    </source>
</evidence>
<sequence length="107" mass="11917">MISIDKPIKVVGGFNRGDNDRRDDNGVAPLHVNTITEHQTFPKALLSYNMLLDKLVSEAQNDIGLLPYHTLLSALTDQLVIVTNRSASSQILIRSARFEIVNRKDTS</sequence>
<dbReference type="AlphaFoldDB" id="A0A154PI29"/>
<gene>
    <name evidence="1" type="ORF">WN55_02631</name>
</gene>
<protein>
    <submittedName>
        <fullName evidence="1">Uncharacterized protein</fullName>
    </submittedName>
</protein>
<dbReference type="Proteomes" id="UP000076502">
    <property type="component" value="Unassembled WGS sequence"/>
</dbReference>
<keyword evidence="2" id="KW-1185">Reference proteome</keyword>
<proteinExistence type="predicted"/>
<name>A0A154PI29_DUFNO</name>
<reference evidence="1 2" key="1">
    <citation type="submission" date="2015-07" db="EMBL/GenBank/DDBJ databases">
        <title>The genome of Dufourea novaeangliae.</title>
        <authorList>
            <person name="Pan H."/>
            <person name="Kapheim K."/>
        </authorList>
    </citation>
    <scope>NUCLEOTIDE SEQUENCE [LARGE SCALE GENOMIC DNA]</scope>
    <source>
        <strain evidence="1">0120121106</strain>
        <tissue evidence="1">Whole body</tissue>
    </source>
</reference>
<accession>A0A154PI29</accession>
<organism evidence="1 2">
    <name type="scientific">Dufourea novaeangliae</name>
    <name type="common">Sweat bee</name>
    <dbReference type="NCBI Taxonomy" id="178035"/>
    <lineage>
        <taxon>Eukaryota</taxon>
        <taxon>Metazoa</taxon>
        <taxon>Ecdysozoa</taxon>
        <taxon>Arthropoda</taxon>
        <taxon>Hexapoda</taxon>
        <taxon>Insecta</taxon>
        <taxon>Pterygota</taxon>
        <taxon>Neoptera</taxon>
        <taxon>Endopterygota</taxon>
        <taxon>Hymenoptera</taxon>
        <taxon>Apocrita</taxon>
        <taxon>Aculeata</taxon>
        <taxon>Apoidea</taxon>
        <taxon>Anthophila</taxon>
        <taxon>Halictidae</taxon>
        <taxon>Rophitinae</taxon>
        <taxon>Dufourea</taxon>
    </lineage>
</organism>
<dbReference type="EMBL" id="KQ434918">
    <property type="protein sequence ID" value="KZC11457.1"/>
    <property type="molecule type" value="Genomic_DNA"/>
</dbReference>
<evidence type="ECO:0000313" key="1">
    <source>
        <dbReference type="EMBL" id="KZC11457.1"/>
    </source>
</evidence>